<reference evidence="1 2" key="2">
    <citation type="journal article" date="2017" name="Nature">
        <title>The Apostasia genome and the evolution of orchids.</title>
        <authorList>
            <person name="Zhang G.Q."/>
            <person name="Liu K.W."/>
            <person name="Li Z."/>
            <person name="Lohaus R."/>
            <person name="Hsiao Y.Y."/>
            <person name="Niu S.C."/>
            <person name="Wang J.Y."/>
            <person name="Lin Y.C."/>
            <person name="Xu Q."/>
            <person name="Chen L.J."/>
            <person name="Yoshida K."/>
            <person name="Fujiwara S."/>
            <person name="Wang Z.W."/>
            <person name="Zhang Y.Q."/>
            <person name="Mitsuda N."/>
            <person name="Wang M."/>
            <person name="Liu G.H."/>
            <person name="Pecoraro L."/>
            <person name="Huang H.X."/>
            <person name="Xiao X.J."/>
            <person name="Lin M."/>
            <person name="Wu X.Y."/>
            <person name="Wu W.L."/>
            <person name="Chen Y.Y."/>
            <person name="Chang S.B."/>
            <person name="Sakamoto S."/>
            <person name="Ohme-Takagi M."/>
            <person name="Yagi M."/>
            <person name="Zeng S.J."/>
            <person name="Shen C.Y."/>
            <person name="Yeh C.M."/>
            <person name="Luo Y.B."/>
            <person name="Tsai W.C."/>
            <person name="Van de Peer Y."/>
            <person name="Liu Z.J."/>
        </authorList>
    </citation>
    <scope>NUCLEOTIDE SEQUENCE [LARGE SCALE GENOMIC DNA]</scope>
    <source>
        <tissue evidence="1">The whole plant</tissue>
    </source>
</reference>
<dbReference type="Gene3D" id="3.30.565.10">
    <property type="entry name" value="Histidine kinase-like ATPase, C-terminal domain"/>
    <property type="match status" value="1"/>
</dbReference>
<proteinExistence type="predicted"/>
<protein>
    <submittedName>
        <fullName evidence="1">Heat shock protein 90-4</fullName>
    </submittedName>
</protein>
<accession>A0A2I0VMQ8</accession>
<evidence type="ECO:0000313" key="1">
    <source>
        <dbReference type="EMBL" id="PKU64673.1"/>
    </source>
</evidence>
<gene>
    <name evidence="1" type="primary">HSP90-4</name>
    <name evidence="1" type="ORF">MA16_Dca014527</name>
</gene>
<name>A0A2I0VMQ8_9ASPA</name>
<dbReference type="Proteomes" id="UP000233837">
    <property type="component" value="Unassembled WGS sequence"/>
</dbReference>
<dbReference type="SUPFAM" id="SSF55874">
    <property type="entry name" value="ATPase domain of HSP90 chaperone/DNA topoisomerase II/histidine kinase"/>
    <property type="match status" value="1"/>
</dbReference>
<keyword evidence="1" id="KW-0346">Stress response</keyword>
<dbReference type="InterPro" id="IPR036890">
    <property type="entry name" value="HATPase_C_sf"/>
</dbReference>
<evidence type="ECO:0000313" key="2">
    <source>
        <dbReference type="Proteomes" id="UP000233837"/>
    </source>
</evidence>
<keyword evidence="2" id="KW-1185">Reference proteome</keyword>
<reference evidence="1 2" key="1">
    <citation type="journal article" date="2016" name="Sci. Rep.">
        <title>The Dendrobium catenatum Lindl. genome sequence provides insights into polysaccharide synthase, floral development and adaptive evolution.</title>
        <authorList>
            <person name="Zhang G.Q."/>
            <person name="Xu Q."/>
            <person name="Bian C."/>
            <person name="Tsai W.C."/>
            <person name="Yeh C.M."/>
            <person name="Liu K.W."/>
            <person name="Yoshida K."/>
            <person name="Zhang L.S."/>
            <person name="Chang S.B."/>
            <person name="Chen F."/>
            <person name="Shi Y."/>
            <person name="Su Y.Y."/>
            <person name="Zhang Y.Q."/>
            <person name="Chen L.J."/>
            <person name="Yin Y."/>
            <person name="Lin M."/>
            <person name="Huang H."/>
            <person name="Deng H."/>
            <person name="Wang Z.W."/>
            <person name="Zhu S.L."/>
            <person name="Zhao X."/>
            <person name="Deng C."/>
            <person name="Niu S.C."/>
            <person name="Huang J."/>
            <person name="Wang M."/>
            <person name="Liu G.H."/>
            <person name="Yang H.J."/>
            <person name="Xiao X.J."/>
            <person name="Hsiao Y.Y."/>
            <person name="Wu W.L."/>
            <person name="Chen Y.Y."/>
            <person name="Mitsuda N."/>
            <person name="Ohme-Takagi M."/>
            <person name="Luo Y.B."/>
            <person name="Van de Peer Y."/>
            <person name="Liu Z.J."/>
        </authorList>
    </citation>
    <scope>NUCLEOTIDE SEQUENCE [LARGE SCALE GENOMIC DNA]</scope>
    <source>
        <tissue evidence="1">The whole plant</tissue>
    </source>
</reference>
<dbReference type="EMBL" id="KZ503404">
    <property type="protein sequence ID" value="PKU64673.1"/>
    <property type="molecule type" value="Genomic_DNA"/>
</dbReference>
<dbReference type="AlphaFoldDB" id="A0A2I0VMQ8"/>
<sequence>MWPRRTRQPSCQEEEIEDLLQEIARLKLRLSKIERRSLRTDDDDEDISDDQISSTSPSVEFGFEEFEDPLPNSSFLPLYDEPVYDVYDDNMFNEVLDLEQPAYDDDDESKMDSQPKLVVPIIPDRTMSMLSIIDIRLGMIQADHGKHLDTFVHSDTKCMEALALDTDIVMVDQFGVGFDSNLENYQLKELTKKENSNDKDEKERKKNQTLKFIKNFHQLQLC</sequence>
<dbReference type="STRING" id="906689.A0A2I0VMQ8"/>
<organism evidence="1 2">
    <name type="scientific">Dendrobium catenatum</name>
    <dbReference type="NCBI Taxonomy" id="906689"/>
    <lineage>
        <taxon>Eukaryota</taxon>
        <taxon>Viridiplantae</taxon>
        <taxon>Streptophyta</taxon>
        <taxon>Embryophyta</taxon>
        <taxon>Tracheophyta</taxon>
        <taxon>Spermatophyta</taxon>
        <taxon>Magnoliopsida</taxon>
        <taxon>Liliopsida</taxon>
        <taxon>Asparagales</taxon>
        <taxon>Orchidaceae</taxon>
        <taxon>Epidendroideae</taxon>
        <taxon>Malaxideae</taxon>
        <taxon>Dendrobiinae</taxon>
        <taxon>Dendrobium</taxon>
    </lineage>
</organism>